<protein>
    <submittedName>
        <fullName evidence="1">Uncharacterized protein</fullName>
    </submittedName>
</protein>
<dbReference type="PANTHER" id="PTHR37404:SF1">
    <property type="entry name" value="HCG1796489"/>
    <property type="match status" value="1"/>
</dbReference>
<evidence type="ECO:0000313" key="1">
    <source>
        <dbReference type="EnsemblMetazoa" id="XP_008187498.1"/>
    </source>
</evidence>
<dbReference type="RefSeq" id="XP_008187498.1">
    <property type="nucleotide sequence ID" value="XM_008189276.3"/>
</dbReference>
<sequence length="277" mass="31766">MMCTTNSKNNNNYVTSYREGHKFIPNVPFESNVSLLDTGIGSKPNIPELRQWNYDTSTNVHHGFKINTMDPIQRSTKLNIDQTHYIMPQLEKYWSNPPKPIFIPPTEYNNKYIQPKLMSNIKQMPTTMICVQPTPIARKPLGTVQTLKVSDAGAIKKVDPYVSTQKLDYIEINQDIAKQINSKYSKLQHSKPAYKPFYNEPIFNRQNIIRLLPNTLKHVPHNCLISEMRASYKKPFHTSTFVDTVEMPISISRNPTLSQILSVPGMYTTEYSIIGGN</sequence>
<dbReference type="PANTHER" id="PTHR37404">
    <property type="entry name" value="HCG1796489"/>
    <property type="match status" value="1"/>
</dbReference>
<proteinExistence type="predicted"/>
<dbReference type="Proteomes" id="UP000007819">
    <property type="component" value="Chromosome A3"/>
</dbReference>
<dbReference type="InterPro" id="IPR053347">
    <property type="entry name" value="Axonemal_MT_stabilizer"/>
</dbReference>
<dbReference type="KEGG" id="api:100568740"/>
<name>A0A8R2B905_ACYPI</name>
<dbReference type="GeneID" id="100568740"/>
<evidence type="ECO:0000313" key="2">
    <source>
        <dbReference type="Proteomes" id="UP000007819"/>
    </source>
</evidence>
<accession>A0A8R2B905</accession>
<dbReference type="OrthoDB" id="382863at2759"/>
<reference evidence="2" key="1">
    <citation type="submission" date="2010-06" db="EMBL/GenBank/DDBJ databases">
        <authorList>
            <person name="Jiang H."/>
            <person name="Abraham K."/>
            <person name="Ali S."/>
            <person name="Alsbrooks S.L."/>
            <person name="Anim B.N."/>
            <person name="Anosike U.S."/>
            <person name="Attaway T."/>
            <person name="Bandaranaike D.P."/>
            <person name="Battles P.K."/>
            <person name="Bell S.N."/>
            <person name="Bell A.V."/>
            <person name="Beltran B."/>
            <person name="Bickham C."/>
            <person name="Bustamante Y."/>
            <person name="Caleb T."/>
            <person name="Canada A."/>
            <person name="Cardenas V."/>
            <person name="Carter K."/>
            <person name="Chacko J."/>
            <person name="Chandrabose M.N."/>
            <person name="Chavez D."/>
            <person name="Chavez A."/>
            <person name="Chen L."/>
            <person name="Chu H.-S."/>
            <person name="Claassen K.J."/>
            <person name="Cockrell R."/>
            <person name="Collins M."/>
            <person name="Cooper J.A."/>
            <person name="Cree A."/>
            <person name="Curry S.M."/>
            <person name="Da Y."/>
            <person name="Dao M.D."/>
            <person name="Das B."/>
            <person name="Davila M.-L."/>
            <person name="Davy-Carroll L."/>
            <person name="Denson S."/>
            <person name="Dinh H."/>
            <person name="Ebong V.E."/>
            <person name="Edwards J.R."/>
            <person name="Egan A."/>
            <person name="El-Daye J."/>
            <person name="Escobedo L."/>
            <person name="Fernandez S."/>
            <person name="Fernando P.R."/>
            <person name="Flagg N."/>
            <person name="Forbes L.D."/>
            <person name="Fowler R.G."/>
            <person name="Fu Q."/>
            <person name="Gabisi R.A."/>
            <person name="Ganer J."/>
            <person name="Garbino Pronczuk A."/>
            <person name="Garcia R.M."/>
            <person name="Garner T."/>
            <person name="Garrett T.E."/>
            <person name="Gonzalez D.A."/>
            <person name="Hamid H."/>
            <person name="Hawkins E.S."/>
            <person name="Hirani K."/>
            <person name="Hogues M.E."/>
            <person name="Hollins B."/>
            <person name="Hsiao C.-H."/>
            <person name="Jabil R."/>
            <person name="James M.L."/>
            <person name="Jhangiani S.N."/>
            <person name="Johnson B."/>
            <person name="Johnson Q."/>
            <person name="Joshi V."/>
            <person name="Kalu J.B."/>
            <person name="Kam C."/>
            <person name="Kashfia A."/>
            <person name="Keebler J."/>
            <person name="Kisamo H."/>
            <person name="Kovar C.L."/>
            <person name="Lago L.A."/>
            <person name="Lai C.-Y."/>
            <person name="Laidlaw J."/>
            <person name="Lara F."/>
            <person name="Le T.-K."/>
            <person name="Lee S.L."/>
            <person name="Legall F.H."/>
            <person name="Lemon S.J."/>
            <person name="Lewis L.R."/>
            <person name="Li B."/>
            <person name="Liu Y."/>
            <person name="Liu Y.-S."/>
            <person name="Lopez J."/>
            <person name="Lozado R.J."/>
            <person name="Lu J."/>
            <person name="Madu R.C."/>
            <person name="Maheshwari M."/>
            <person name="Maheshwari R."/>
            <person name="Malloy K."/>
            <person name="Martinez E."/>
            <person name="Mathew T."/>
            <person name="Mercado I.C."/>
            <person name="Mercado C."/>
            <person name="Meyer B."/>
            <person name="Montgomery K."/>
            <person name="Morgan M.B."/>
            <person name="Munidasa M."/>
            <person name="Nazareth L.V."/>
            <person name="Nelson J."/>
            <person name="Ng B.M."/>
            <person name="Nguyen N.B."/>
            <person name="Nguyen P.Q."/>
            <person name="Nguyen T."/>
            <person name="Obregon M."/>
            <person name="Okwuonu G.O."/>
            <person name="Onwere C.G."/>
            <person name="Orozco G."/>
            <person name="Parra A."/>
            <person name="Patel S."/>
            <person name="Patil S."/>
            <person name="Perez A."/>
            <person name="Perez Y."/>
            <person name="Pham C."/>
            <person name="Primus E.L."/>
            <person name="Pu L.-L."/>
            <person name="Puazo M."/>
            <person name="Qin X."/>
            <person name="Quiroz J.B."/>
            <person name="Reese J."/>
            <person name="Richards S."/>
            <person name="Rives C.M."/>
            <person name="Robberts R."/>
            <person name="Ruiz S.J."/>
            <person name="Ruiz M.J."/>
            <person name="Santibanez J."/>
            <person name="Schneider B.W."/>
            <person name="Sisson I."/>
            <person name="Smith M."/>
            <person name="Sodergren E."/>
            <person name="Song X.-Z."/>
            <person name="Song B.B."/>
            <person name="Summersgill H."/>
            <person name="Thelus R."/>
            <person name="Thornton R.D."/>
            <person name="Trejos Z.Y."/>
            <person name="Usmani K."/>
            <person name="Vattathil S."/>
            <person name="Villasana D."/>
            <person name="Walker D.L."/>
            <person name="Wang S."/>
            <person name="Wang K."/>
            <person name="White C.S."/>
            <person name="Williams A.C."/>
            <person name="Williamson J."/>
            <person name="Wilson K."/>
            <person name="Woghiren I.O."/>
            <person name="Woodworth J.R."/>
            <person name="Worley K.C."/>
            <person name="Wright R.A."/>
            <person name="Wu W."/>
            <person name="Young L."/>
            <person name="Zhang L."/>
            <person name="Zhang J."/>
            <person name="Zhu Y."/>
            <person name="Muzny D.M."/>
            <person name="Weinstock G."/>
            <person name="Gibbs R.A."/>
        </authorList>
    </citation>
    <scope>NUCLEOTIDE SEQUENCE [LARGE SCALE GENOMIC DNA]</scope>
    <source>
        <strain evidence="2">LSR1</strain>
    </source>
</reference>
<dbReference type="AlphaFoldDB" id="A0A8R2B905"/>
<keyword evidence="2" id="KW-1185">Reference proteome</keyword>
<reference evidence="1" key="2">
    <citation type="submission" date="2022-06" db="UniProtKB">
        <authorList>
            <consortium name="EnsemblMetazoa"/>
        </authorList>
    </citation>
    <scope>IDENTIFICATION</scope>
</reference>
<dbReference type="EnsemblMetazoa" id="XM_008189276.3">
    <property type="protein sequence ID" value="XP_008187498.1"/>
    <property type="gene ID" value="LOC100568740"/>
</dbReference>
<organism evidence="1 2">
    <name type="scientific">Acyrthosiphon pisum</name>
    <name type="common">Pea aphid</name>
    <dbReference type="NCBI Taxonomy" id="7029"/>
    <lineage>
        <taxon>Eukaryota</taxon>
        <taxon>Metazoa</taxon>
        <taxon>Ecdysozoa</taxon>
        <taxon>Arthropoda</taxon>
        <taxon>Hexapoda</taxon>
        <taxon>Insecta</taxon>
        <taxon>Pterygota</taxon>
        <taxon>Neoptera</taxon>
        <taxon>Paraneoptera</taxon>
        <taxon>Hemiptera</taxon>
        <taxon>Sternorrhyncha</taxon>
        <taxon>Aphidomorpha</taxon>
        <taxon>Aphidoidea</taxon>
        <taxon>Aphididae</taxon>
        <taxon>Macrosiphini</taxon>
        <taxon>Acyrthosiphon</taxon>
    </lineage>
</organism>